<accession>A0AAV0VN45</accession>
<dbReference type="EMBL" id="CARXXK010000001">
    <property type="protein sequence ID" value="CAI6344632.1"/>
    <property type="molecule type" value="Genomic_DNA"/>
</dbReference>
<dbReference type="InterPro" id="IPR055458">
    <property type="entry name" value="IFT52_GIFT"/>
</dbReference>
<dbReference type="PANTHER" id="PTHR12969:SF7">
    <property type="entry name" value="INTRAFLAGELLAR TRANSPORT PROTEIN 52 HOMOLOG"/>
    <property type="match status" value="1"/>
</dbReference>
<sequence length="327" mass="37333">MADSNNNIILFDMAKNEMFDINDNLKILRRKLQGSYTIAINKHEITVDVLNGVQLVVFGAPRAMFSEAEFNCLHKYIDLGGSVLVMFSEGGEKELHTNINYLLEEFGIMVNSDYVLRTHYYLYFHPKECLVKDGVVNEAVAKYLDRENENTSKCISFVFPYGASLNVAKPAAPILTSGSVAYPLNRPLCAFYSASKYSNKAKKGKLAVIGSGHLLTDKYINWEENDKIREILFDFLITNNITLNEIDANDPEENDYEWHQSKLWTLIELILFNVTHVMSNTSYRTFVQINTLRKISLIYTKQGCTIEQHTLLLHGLKKCTGLCREKE</sequence>
<dbReference type="GO" id="GO:0060271">
    <property type="term" value="P:cilium assembly"/>
    <property type="evidence" value="ECO:0007669"/>
    <property type="project" value="TreeGrafter"/>
</dbReference>
<keyword evidence="3" id="KW-1185">Reference proteome</keyword>
<evidence type="ECO:0000313" key="2">
    <source>
        <dbReference type="EMBL" id="CAI6344632.1"/>
    </source>
</evidence>
<organism evidence="2 3">
    <name type="scientific">Macrosiphum euphorbiae</name>
    <name type="common">potato aphid</name>
    <dbReference type="NCBI Taxonomy" id="13131"/>
    <lineage>
        <taxon>Eukaryota</taxon>
        <taxon>Metazoa</taxon>
        <taxon>Ecdysozoa</taxon>
        <taxon>Arthropoda</taxon>
        <taxon>Hexapoda</taxon>
        <taxon>Insecta</taxon>
        <taxon>Pterygota</taxon>
        <taxon>Neoptera</taxon>
        <taxon>Paraneoptera</taxon>
        <taxon>Hemiptera</taxon>
        <taxon>Sternorrhyncha</taxon>
        <taxon>Aphidomorpha</taxon>
        <taxon>Aphidoidea</taxon>
        <taxon>Aphididae</taxon>
        <taxon>Macrosiphini</taxon>
        <taxon>Macrosiphum</taxon>
    </lineage>
</organism>
<dbReference type="GO" id="GO:0042073">
    <property type="term" value="P:intraciliary transport"/>
    <property type="evidence" value="ECO:0007669"/>
    <property type="project" value="TreeGrafter"/>
</dbReference>
<dbReference type="InterPro" id="IPR039975">
    <property type="entry name" value="IFT52"/>
</dbReference>
<reference evidence="2 3" key="1">
    <citation type="submission" date="2023-01" db="EMBL/GenBank/DDBJ databases">
        <authorList>
            <person name="Whitehead M."/>
        </authorList>
    </citation>
    <scope>NUCLEOTIDE SEQUENCE [LARGE SCALE GENOMIC DNA]</scope>
</reference>
<proteinExistence type="predicted"/>
<dbReference type="Pfam" id="PF23355">
    <property type="entry name" value="IFT52_GIFT"/>
    <property type="match status" value="1"/>
</dbReference>
<dbReference type="Proteomes" id="UP001160148">
    <property type="component" value="Unassembled WGS sequence"/>
</dbReference>
<protein>
    <recommendedName>
        <fullName evidence="1">IFT52 GIFT domain-containing protein</fullName>
    </recommendedName>
</protein>
<dbReference type="AlphaFoldDB" id="A0AAV0VN45"/>
<comment type="caution">
    <text evidence="2">The sequence shown here is derived from an EMBL/GenBank/DDBJ whole genome shotgun (WGS) entry which is preliminary data.</text>
</comment>
<evidence type="ECO:0000313" key="3">
    <source>
        <dbReference type="Proteomes" id="UP001160148"/>
    </source>
</evidence>
<dbReference type="PANTHER" id="PTHR12969">
    <property type="entry name" value="NGD5/OSM-6/IFT52"/>
    <property type="match status" value="1"/>
</dbReference>
<dbReference type="GO" id="GO:0005814">
    <property type="term" value="C:centriole"/>
    <property type="evidence" value="ECO:0007669"/>
    <property type="project" value="TreeGrafter"/>
</dbReference>
<dbReference type="GO" id="GO:0030992">
    <property type="term" value="C:intraciliary transport particle B"/>
    <property type="evidence" value="ECO:0007669"/>
    <property type="project" value="TreeGrafter"/>
</dbReference>
<evidence type="ECO:0000259" key="1">
    <source>
        <dbReference type="Pfam" id="PF23355"/>
    </source>
</evidence>
<gene>
    <name evidence="2" type="ORF">MEUPH1_LOCUS1746</name>
</gene>
<name>A0AAV0VN45_9HEMI</name>
<feature type="domain" description="IFT52 GIFT" evidence="1">
    <location>
        <begin position="9"/>
        <end position="249"/>
    </location>
</feature>
<dbReference type="GO" id="GO:0005929">
    <property type="term" value="C:cilium"/>
    <property type="evidence" value="ECO:0007669"/>
    <property type="project" value="TreeGrafter"/>
</dbReference>